<gene>
    <name evidence="3" type="ORF">EF806_06305</name>
</gene>
<evidence type="ECO:0000313" key="3">
    <source>
        <dbReference type="EMBL" id="RZN63842.1"/>
    </source>
</evidence>
<evidence type="ECO:0000313" key="4">
    <source>
        <dbReference type="Proteomes" id="UP000317158"/>
    </source>
</evidence>
<dbReference type="InterPro" id="IPR020845">
    <property type="entry name" value="AMP-binding_CS"/>
</dbReference>
<dbReference type="InterPro" id="IPR042099">
    <property type="entry name" value="ANL_N_sf"/>
</dbReference>
<comment type="caution">
    <text evidence="3">The sequence shown here is derived from an EMBL/GenBank/DDBJ whole genome shotgun (WGS) entry which is preliminary data.</text>
</comment>
<feature type="domain" description="AMP-dependent synthetase/ligase" evidence="1">
    <location>
        <begin position="38"/>
        <end position="369"/>
    </location>
</feature>
<dbReference type="Proteomes" id="UP000317158">
    <property type="component" value="Unassembled WGS sequence"/>
</dbReference>
<feature type="domain" description="AMP-binding enzyme C-terminal" evidence="2">
    <location>
        <begin position="538"/>
        <end position="618"/>
    </location>
</feature>
<dbReference type="Pfam" id="PF13193">
    <property type="entry name" value="AMP-binding_C"/>
    <property type="match status" value="1"/>
</dbReference>
<dbReference type="InterPro" id="IPR000873">
    <property type="entry name" value="AMP-dep_synth/lig_dom"/>
</dbReference>
<dbReference type="InterPro" id="IPR045851">
    <property type="entry name" value="AMP-bd_C_sf"/>
</dbReference>
<dbReference type="SUPFAM" id="SSF56801">
    <property type="entry name" value="Acetyl-CoA synthetase-like"/>
    <property type="match status" value="1"/>
</dbReference>
<dbReference type="Gene3D" id="3.30.300.30">
    <property type="match status" value="1"/>
</dbReference>
<dbReference type="EMBL" id="RXIF01000012">
    <property type="protein sequence ID" value="RZN63842.1"/>
    <property type="molecule type" value="Genomic_DNA"/>
</dbReference>
<organism evidence="3 4">
    <name type="scientific">Methanoliparum thermophilum</name>
    <dbReference type="NCBI Taxonomy" id="2491083"/>
    <lineage>
        <taxon>Archaea</taxon>
        <taxon>Methanobacteriati</taxon>
        <taxon>Methanobacteriota</taxon>
        <taxon>Candidatus Methanoliparia</taxon>
        <taxon>Candidatus Methanoliparales</taxon>
        <taxon>Candidatus Methanoliparaceae</taxon>
        <taxon>Candidatus Methanoliparum</taxon>
    </lineage>
</organism>
<evidence type="ECO:0000259" key="2">
    <source>
        <dbReference type="Pfam" id="PF13193"/>
    </source>
</evidence>
<sequence length="639" mass="71291">MEENKYLERPWLKEHELLGAPETLEPYPDMRYTEYHLDRPARRYPNQLALVQFDYEMKYKELKDHVDRLATALADLGIKKGDVVATVLPTSIQGVLADLAIPEIGGICTLQSVIDSVDGLVDKWTRAGVKTVICCHTNVKDRDVLDKVKEASGKVGVENIIVTKTEDYSMSPPIHEEEEGIIWLTDLIKKYPPNPPKVDIDPKNDAAVLFFTGGTTGIPKGVMLSHKGLVAQSEAVMNTAFPRSLVKLMEGLGRAIIPLPLFHVYGHGETLLCLSIGLTALQVTDPRDTKEFVRLVKKYHPVLCIGAPTQFWKLLKEEEAKDFGMIYISGSAALAPEIHKSVEEKTGSIMGEGYGLSEFAPVTHVPSVVSMLVPILGSRENVGKVLHIGNRLLDLPGMDSILKTVKSLIGSDNFGRLANILISFGTKNIVTTEEGRKKELVGSIGIPCVDLKVKIIDEDTGEVIPISRVVKEGLRGEMCLDAPWKMLGYWPDVGSGMDGEGYVHSGDVVKIDEWGHFYVVDRTKDMVNVSGYKVYTREMDDLLYEYPGVDEVAVVGIPDPERPGSERVKAFIVLKPEYRGKIKEDDIVQYLKERVPPYAVPKSVEFRDEELPRTITEKIFKRKLRDEEIKKMKKQGLLK</sequence>
<dbReference type="Pfam" id="PF00501">
    <property type="entry name" value="AMP-binding"/>
    <property type="match status" value="1"/>
</dbReference>
<reference evidence="3 4" key="1">
    <citation type="journal article" date="2019" name="Nat. Microbiol.">
        <title>Wide diversity of methane and short-chain alkane metabolisms in uncultured archaea.</title>
        <authorList>
            <person name="Borrel G."/>
            <person name="Adam P.S."/>
            <person name="McKay L.J."/>
            <person name="Chen L.X."/>
            <person name="Sierra-Garcia I.N."/>
            <person name="Sieber C.M."/>
            <person name="Letourneur Q."/>
            <person name="Ghozlane A."/>
            <person name="Andersen G.L."/>
            <person name="Li W.J."/>
            <person name="Hallam S.J."/>
            <person name="Muyzer G."/>
            <person name="de Oliveira V.M."/>
            <person name="Inskeep W.P."/>
            <person name="Banfield J.F."/>
            <person name="Gribaldo S."/>
        </authorList>
    </citation>
    <scope>NUCLEOTIDE SEQUENCE [LARGE SCALE GENOMIC DNA]</scope>
    <source>
        <strain evidence="3">NM1a</strain>
    </source>
</reference>
<proteinExistence type="predicted"/>
<dbReference type="PANTHER" id="PTHR24096">
    <property type="entry name" value="LONG-CHAIN-FATTY-ACID--COA LIGASE"/>
    <property type="match status" value="1"/>
</dbReference>
<dbReference type="GO" id="GO:0016405">
    <property type="term" value="F:CoA-ligase activity"/>
    <property type="evidence" value="ECO:0007669"/>
    <property type="project" value="TreeGrafter"/>
</dbReference>
<dbReference type="Gene3D" id="3.40.50.12780">
    <property type="entry name" value="N-terminal domain of ligase-like"/>
    <property type="match status" value="2"/>
</dbReference>
<accession>A0A520KQJ9</accession>
<dbReference type="AlphaFoldDB" id="A0A520KQJ9"/>
<protein>
    <submittedName>
        <fullName evidence="3">AMP-dependent synthetase</fullName>
    </submittedName>
</protein>
<dbReference type="InterPro" id="IPR025110">
    <property type="entry name" value="AMP-bd_C"/>
</dbReference>
<dbReference type="PROSITE" id="PS00455">
    <property type="entry name" value="AMP_BINDING"/>
    <property type="match status" value="1"/>
</dbReference>
<evidence type="ECO:0000259" key="1">
    <source>
        <dbReference type="Pfam" id="PF00501"/>
    </source>
</evidence>
<name>A0A520KQJ9_METT2</name>